<accession>A0A066UPZ9</accession>
<sequence>MNFTKKGIAVVIGGTSGMGFETAKQLAAQNIHVLVVGNNATKLDNAVSELQAIGHASGFQVNLYDDESTARLIEHLASIKEGIGYLVNAAGYFNPKAFVDHQASDYDQYMQLNKATFFITQAITKKMIQSGGGNIVNVGSMWAKQAIKATPSSAYSMAKAGLHSLTQHMAMELAEHNIRVNAVSPAVVKTPIYESFINPEEVDEALEGFNEFHPIGRVGLPQDIANSILFLLSDSADWVTGAIWDVDGGVIAGRN</sequence>
<evidence type="ECO:0000256" key="2">
    <source>
        <dbReference type="ARBA" id="ARBA00023002"/>
    </source>
</evidence>
<dbReference type="Pfam" id="PF13561">
    <property type="entry name" value="adh_short_C2"/>
    <property type="match status" value="1"/>
</dbReference>
<reference evidence="3 4" key="1">
    <citation type="submission" date="2014-02" db="EMBL/GenBank/DDBJ databases">
        <title>Vibrio fortis Dalian14 Genome Sequencing.</title>
        <authorList>
            <person name="Wang Y."/>
            <person name="Song L."/>
            <person name="Liu G."/>
            <person name="Ding J."/>
        </authorList>
    </citation>
    <scope>NUCLEOTIDE SEQUENCE [LARGE SCALE GENOMIC DNA]</scope>
    <source>
        <strain evidence="3 4">Dalian14</strain>
    </source>
</reference>
<gene>
    <name evidence="3" type="ORF">VFDL14_09835</name>
</gene>
<proteinExistence type="inferred from homology"/>
<dbReference type="AlphaFoldDB" id="A0A066UPZ9"/>
<dbReference type="STRING" id="212667.VFDL14_09835"/>
<dbReference type="PANTHER" id="PTHR43639">
    <property type="entry name" value="OXIDOREDUCTASE, SHORT-CHAIN DEHYDROGENASE/REDUCTASE FAMILY (AFU_ORTHOLOGUE AFUA_5G02870)"/>
    <property type="match status" value="1"/>
</dbReference>
<dbReference type="InterPro" id="IPR002347">
    <property type="entry name" value="SDR_fam"/>
</dbReference>
<evidence type="ECO:0000256" key="1">
    <source>
        <dbReference type="ARBA" id="ARBA00006484"/>
    </source>
</evidence>
<organism evidence="3 4">
    <name type="scientific">Vibrio fortis</name>
    <dbReference type="NCBI Taxonomy" id="212667"/>
    <lineage>
        <taxon>Bacteria</taxon>
        <taxon>Pseudomonadati</taxon>
        <taxon>Pseudomonadota</taxon>
        <taxon>Gammaproteobacteria</taxon>
        <taxon>Vibrionales</taxon>
        <taxon>Vibrionaceae</taxon>
        <taxon>Vibrio</taxon>
    </lineage>
</organism>
<name>A0A066UPZ9_9VIBR</name>
<dbReference type="PRINTS" id="PR00081">
    <property type="entry name" value="GDHRDH"/>
</dbReference>
<evidence type="ECO:0000313" key="4">
    <source>
        <dbReference type="Proteomes" id="UP000027219"/>
    </source>
</evidence>
<evidence type="ECO:0000313" key="3">
    <source>
        <dbReference type="EMBL" id="KDN26189.1"/>
    </source>
</evidence>
<dbReference type="SUPFAM" id="SSF51735">
    <property type="entry name" value="NAD(P)-binding Rossmann-fold domains"/>
    <property type="match status" value="1"/>
</dbReference>
<protein>
    <submittedName>
        <fullName evidence="3">Sugar dehydrogenase</fullName>
    </submittedName>
</protein>
<comment type="similarity">
    <text evidence="1">Belongs to the short-chain dehydrogenases/reductases (SDR) family.</text>
</comment>
<dbReference type="InterPro" id="IPR036291">
    <property type="entry name" value="NAD(P)-bd_dom_sf"/>
</dbReference>
<dbReference type="PANTHER" id="PTHR43639:SF1">
    <property type="entry name" value="SHORT-CHAIN DEHYDROGENASE_REDUCTASE FAMILY PROTEIN"/>
    <property type="match status" value="1"/>
</dbReference>
<keyword evidence="2" id="KW-0560">Oxidoreductase</keyword>
<dbReference type="RefSeq" id="WP_032553421.1">
    <property type="nucleotide sequence ID" value="NZ_JFFR01000033.1"/>
</dbReference>
<dbReference type="GO" id="GO:0016491">
    <property type="term" value="F:oxidoreductase activity"/>
    <property type="evidence" value="ECO:0007669"/>
    <property type="project" value="UniProtKB-KW"/>
</dbReference>
<dbReference type="FunFam" id="3.40.50.720:FF:000084">
    <property type="entry name" value="Short-chain dehydrogenase reductase"/>
    <property type="match status" value="1"/>
</dbReference>
<dbReference type="OrthoDB" id="9806974at2"/>
<dbReference type="Gene3D" id="3.40.50.720">
    <property type="entry name" value="NAD(P)-binding Rossmann-like Domain"/>
    <property type="match status" value="1"/>
</dbReference>
<dbReference type="EMBL" id="JFFR01000033">
    <property type="protein sequence ID" value="KDN26189.1"/>
    <property type="molecule type" value="Genomic_DNA"/>
</dbReference>
<dbReference type="CDD" id="cd05233">
    <property type="entry name" value="SDR_c"/>
    <property type="match status" value="1"/>
</dbReference>
<comment type="caution">
    <text evidence="3">The sequence shown here is derived from an EMBL/GenBank/DDBJ whole genome shotgun (WGS) entry which is preliminary data.</text>
</comment>
<dbReference type="Proteomes" id="UP000027219">
    <property type="component" value="Unassembled WGS sequence"/>
</dbReference>
<dbReference type="PRINTS" id="PR00080">
    <property type="entry name" value="SDRFAMILY"/>
</dbReference>
<keyword evidence="4" id="KW-1185">Reference proteome</keyword>